<dbReference type="Gene3D" id="2.130.10.10">
    <property type="entry name" value="YVTN repeat-like/Quinoprotein amine dehydrogenase"/>
    <property type="match status" value="1"/>
</dbReference>
<evidence type="ECO:0000313" key="4">
    <source>
        <dbReference type="Proteomes" id="UP001155182"/>
    </source>
</evidence>
<accession>A0A9X2JC95</accession>
<organism evidence="3 4">
    <name type="scientific">Solitalea agri</name>
    <dbReference type="NCBI Taxonomy" id="2953739"/>
    <lineage>
        <taxon>Bacteria</taxon>
        <taxon>Pseudomonadati</taxon>
        <taxon>Bacteroidota</taxon>
        <taxon>Sphingobacteriia</taxon>
        <taxon>Sphingobacteriales</taxon>
        <taxon>Sphingobacteriaceae</taxon>
        <taxon>Solitalea</taxon>
    </lineage>
</organism>
<feature type="signal peptide" evidence="1">
    <location>
        <begin position="1"/>
        <end position="21"/>
    </location>
</feature>
<dbReference type="AlphaFoldDB" id="A0A9X2JC95"/>
<dbReference type="Pfam" id="PF25852">
    <property type="entry name" value="DUF6242_C"/>
    <property type="match status" value="1"/>
</dbReference>
<dbReference type="SUPFAM" id="SSF110296">
    <property type="entry name" value="Oligoxyloglucan reducing end-specific cellobiohydrolase"/>
    <property type="match status" value="1"/>
</dbReference>
<dbReference type="RefSeq" id="WP_252587829.1">
    <property type="nucleotide sequence ID" value="NZ_JAMWYS010000035.1"/>
</dbReference>
<evidence type="ECO:0000256" key="1">
    <source>
        <dbReference type="SAM" id="SignalP"/>
    </source>
</evidence>
<dbReference type="Proteomes" id="UP001155182">
    <property type="component" value="Unassembled WGS sequence"/>
</dbReference>
<reference evidence="3" key="1">
    <citation type="submission" date="2022-06" db="EMBL/GenBank/DDBJ databases">
        <title>Solitalea sp. MAHUQ-68 isolated from rhizospheric soil.</title>
        <authorList>
            <person name="Huq M.A."/>
        </authorList>
    </citation>
    <scope>NUCLEOTIDE SEQUENCE</scope>
    <source>
        <strain evidence="3">MAHUQ-68</strain>
    </source>
</reference>
<feature type="chain" id="PRO_5040779958" description="DUF6242 domain-containing protein" evidence="1">
    <location>
        <begin position="22"/>
        <end position="350"/>
    </location>
</feature>
<keyword evidence="4" id="KW-1185">Reference proteome</keyword>
<dbReference type="EMBL" id="JAMWYS010000035">
    <property type="protein sequence ID" value="MCO4293302.1"/>
    <property type="molecule type" value="Genomic_DNA"/>
</dbReference>
<dbReference type="PANTHER" id="PTHR47199">
    <property type="entry name" value="PHOTOSYSTEM II STABILITY/ASSEMBLY FACTOR HCF136, CHLOROPLASTIC"/>
    <property type="match status" value="1"/>
</dbReference>
<name>A0A9X2JC95_9SPHI</name>
<dbReference type="InterPro" id="IPR015943">
    <property type="entry name" value="WD40/YVTN_repeat-like_dom_sf"/>
</dbReference>
<sequence>MNRIKIISTLLLVGVAQLGFSQQVAIQIFKPDTSTSIRAIAVPNDSTVWFGGSKGKYGFTNDNDNSWTVVQKDNDLRNTEFRSIAALPSGAVFMANIGSPGYILQLNDDGFSWQQRYKNETKDQFFDALVFVSNEVGYALGDPQSGCVQLLKTNNAGKNWNPVNCSDLPALESGEAFFASSNTSMDAIGKYIWIATGGPKARVIYSDNSGASWTLFKTPIQQGLKMTGIFSLDMYNEKIGVVAGGDYDNKAETKNTIAFTKDGGRTWQVKSNQLPFVSCVQFIPGSKGKRLLAACLPGVYYSNNAGLTWMKISDESFYTFRIAPSGRTAWFAGVKGVIGKMNLSEIGANN</sequence>
<proteinExistence type="predicted"/>
<feature type="domain" description="DUF6242" evidence="2">
    <location>
        <begin position="32"/>
        <end position="275"/>
    </location>
</feature>
<dbReference type="InterPro" id="IPR058667">
    <property type="entry name" value="DUF6242_C"/>
</dbReference>
<evidence type="ECO:0000313" key="3">
    <source>
        <dbReference type="EMBL" id="MCO4293302.1"/>
    </source>
</evidence>
<gene>
    <name evidence="3" type="ORF">NF867_10535</name>
</gene>
<keyword evidence="1" id="KW-0732">Signal</keyword>
<protein>
    <recommendedName>
        <fullName evidence="2">DUF6242 domain-containing protein</fullName>
    </recommendedName>
</protein>
<comment type="caution">
    <text evidence="3">The sequence shown here is derived from an EMBL/GenBank/DDBJ whole genome shotgun (WGS) entry which is preliminary data.</text>
</comment>
<dbReference type="PANTHER" id="PTHR47199:SF2">
    <property type="entry name" value="PHOTOSYSTEM II STABILITY_ASSEMBLY FACTOR HCF136, CHLOROPLASTIC"/>
    <property type="match status" value="1"/>
</dbReference>
<evidence type="ECO:0000259" key="2">
    <source>
        <dbReference type="Pfam" id="PF25852"/>
    </source>
</evidence>